<dbReference type="Gramene" id="TVU40561">
    <property type="protein sequence ID" value="TVU40561"/>
    <property type="gene ID" value="EJB05_14028"/>
</dbReference>
<gene>
    <name evidence="3" type="ORF">EJB05_14028</name>
</gene>
<feature type="compositionally biased region" description="Polar residues" evidence="1">
    <location>
        <begin position="1"/>
        <end position="10"/>
    </location>
</feature>
<proteinExistence type="predicted"/>
<dbReference type="Proteomes" id="UP000324897">
    <property type="component" value="Chromosome 4"/>
</dbReference>
<dbReference type="PANTHER" id="PTHR32133:SF379">
    <property type="entry name" value="F-BOX DOMAIN-CONTAINING PROTEIN"/>
    <property type="match status" value="1"/>
</dbReference>
<feature type="region of interest" description="Disordered" evidence="1">
    <location>
        <begin position="1"/>
        <end position="38"/>
    </location>
</feature>
<dbReference type="Gene3D" id="1.20.1280.50">
    <property type="match status" value="1"/>
</dbReference>
<sequence>MPQPTQSPLMEQTLAPPPAGVRRTPTCRDAASASLPSPRRRELMDELVEEVLLRLPPADPGSLVRAAVVCKRWRRLVSDPGFRRRFLEFHRTPPVLGFFYLDGSGSSAFAPTASSFPPLAARHGGGLRVVDARHGRVLLRSNQTYFPSEGALVVWDPITDQHTKLPLLPQRFLMSWTASVLCAASLDGTCDHVDCNHGDFLVFFVASGHEELAYVYSSETGAWSQPIATHLQWPYLPHRAHWWPSVLAGDALYFLFQWENIVLMATEDGRLGFAKVVDSKLYLWTRTDDDDPSGYQGWKQSRAIQLKKLLPVGADSKTIDVDVVAIADGAAIVFLGTRHDIFAFDPKSDKVTMAWKDTSPSDVYPYVSFYTPAMGGTSIGERPRASSSRV</sequence>
<dbReference type="AlphaFoldDB" id="A0A5J9VY49"/>
<dbReference type="InterPro" id="IPR011044">
    <property type="entry name" value="Quino_amine_DH_bsu"/>
</dbReference>
<feature type="domain" description="F-box" evidence="2">
    <location>
        <begin position="43"/>
        <end position="86"/>
    </location>
</feature>
<dbReference type="EMBL" id="RWGY01000007">
    <property type="protein sequence ID" value="TVU40561.1"/>
    <property type="molecule type" value="Genomic_DNA"/>
</dbReference>
<organism evidence="3 4">
    <name type="scientific">Eragrostis curvula</name>
    <name type="common">weeping love grass</name>
    <dbReference type="NCBI Taxonomy" id="38414"/>
    <lineage>
        <taxon>Eukaryota</taxon>
        <taxon>Viridiplantae</taxon>
        <taxon>Streptophyta</taxon>
        <taxon>Embryophyta</taxon>
        <taxon>Tracheophyta</taxon>
        <taxon>Spermatophyta</taxon>
        <taxon>Magnoliopsida</taxon>
        <taxon>Liliopsida</taxon>
        <taxon>Poales</taxon>
        <taxon>Poaceae</taxon>
        <taxon>PACMAD clade</taxon>
        <taxon>Chloridoideae</taxon>
        <taxon>Eragrostideae</taxon>
        <taxon>Eragrostidinae</taxon>
        <taxon>Eragrostis</taxon>
    </lineage>
</organism>
<evidence type="ECO:0000313" key="4">
    <source>
        <dbReference type="Proteomes" id="UP000324897"/>
    </source>
</evidence>
<keyword evidence="4" id="KW-1185">Reference proteome</keyword>
<feature type="non-terminal residue" evidence="3">
    <location>
        <position position="1"/>
    </location>
</feature>
<dbReference type="Pfam" id="PF00646">
    <property type="entry name" value="F-box"/>
    <property type="match status" value="1"/>
</dbReference>
<dbReference type="SMART" id="SM00256">
    <property type="entry name" value="FBOX"/>
    <property type="match status" value="1"/>
</dbReference>
<dbReference type="InterPro" id="IPR036047">
    <property type="entry name" value="F-box-like_dom_sf"/>
</dbReference>
<name>A0A5J9VY49_9POAL</name>
<accession>A0A5J9VY49</accession>
<evidence type="ECO:0000313" key="3">
    <source>
        <dbReference type="EMBL" id="TVU40561.1"/>
    </source>
</evidence>
<reference evidence="3 4" key="1">
    <citation type="journal article" date="2019" name="Sci. Rep.">
        <title>A high-quality genome of Eragrostis curvula grass provides insights into Poaceae evolution and supports new strategies to enhance forage quality.</title>
        <authorList>
            <person name="Carballo J."/>
            <person name="Santos B.A.C.M."/>
            <person name="Zappacosta D."/>
            <person name="Garbus I."/>
            <person name="Selva J.P."/>
            <person name="Gallo C.A."/>
            <person name="Diaz A."/>
            <person name="Albertini E."/>
            <person name="Caccamo M."/>
            <person name="Echenique V."/>
        </authorList>
    </citation>
    <scope>NUCLEOTIDE SEQUENCE [LARGE SCALE GENOMIC DNA]</scope>
    <source>
        <strain evidence="4">cv. Victoria</strain>
        <tissue evidence="3">Leaf</tissue>
    </source>
</reference>
<protein>
    <recommendedName>
        <fullName evidence="2">F-box domain-containing protein</fullName>
    </recommendedName>
</protein>
<dbReference type="SUPFAM" id="SSF81383">
    <property type="entry name" value="F-box domain"/>
    <property type="match status" value="1"/>
</dbReference>
<dbReference type="SUPFAM" id="SSF50969">
    <property type="entry name" value="YVTN repeat-like/Quinoprotein amine dehydrogenase"/>
    <property type="match status" value="1"/>
</dbReference>
<dbReference type="InterPro" id="IPR001810">
    <property type="entry name" value="F-box_dom"/>
</dbReference>
<evidence type="ECO:0000256" key="1">
    <source>
        <dbReference type="SAM" id="MobiDB-lite"/>
    </source>
</evidence>
<comment type="caution">
    <text evidence="3">The sequence shown here is derived from an EMBL/GenBank/DDBJ whole genome shotgun (WGS) entry which is preliminary data.</text>
</comment>
<evidence type="ECO:0000259" key="2">
    <source>
        <dbReference type="SMART" id="SM00256"/>
    </source>
</evidence>
<dbReference type="PANTHER" id="PTHR32133">
    <property type="entry name" value="OS07G0120400 PROTEIN"/>
    <property type="match status" value="1"/>
</dbReference>